<organism evidence="2 3">
    <name type="scientific">Antiquaquibacter soli</name>
    <dbReference type="NCBI Taxonomy" id="3064523"/>
    <lineage>
        <taxon>Bacteria</taxon>
        <taxon>Bacillati</taxon>
        <taxon>Actinomycetota</taxon>
        <taxon>Actinomycetes</taxon>
        <taxon>Micrococcales</taxon>
        <taxon>Microbacteriaceae</taxon>
        <taxon>Antiquaquibacter</taxon>
    </lineage>
</organism>
<dbReference type="RefSeq" id="WP_305002287.1">
    <property type="nucleotide sequence ID" value="NZ_JAUQUB010000001.1"/>
</dbReference>
<feature type="transmembrane region" description="Helical" evidence="1">
    <location>
        <begin position="34"/>
        <end position="53"/>
    </location>
</feature>
<dbReference type="InterPro" id="IPR005325">
    <property type="entry name" value="DUF308_memb"/>
</dbReference>
<feature type="transmembrane region" description="Helical" evidence="1">
    <location>
        <begin position="91"/>
        <end position="111"/>
    </location>
</feature>
<accession>A0ABT9BLK9</accession>
<feature type="transmembrane region" description="Helical" evidence="1">
    <location>
        <begin position="152"/>
        <end position="173"/>
    </location>
</feature>
<reference evidence="2 3" key="1">
    <citation type="submission" date="2023-07" db="EMBL/GenBank/DDBJ databases">
        <title>Protaetiibacter sp. nov WY-16 isolated from soil.</title>
        <authorList>
            <person name="Liu B."/>
            <person name="Wan Y."/>
        </authorList>
    </citation>
    <scope>NUCLEOTIDE SEQUENCE [LARGE SCALE GENOMIC DNA]</scope>
    <source>
        <strain evidence="2 3">WY-16</strain>
    </source>
</reference>
<comment type="caution">
    <text evidence="2">The sequence shown here is derived from an EMBL/GenBank/DDBJ whole genome shotgun (WGS) entry which is preliminary data.</text>
</comment>
<keyword evidence="3" id="KW-1185">Reference proteome</keyword>
<gene>
    <name evidence="2" type="ORF">Q5716_06600</name>
</gene>
<keyword evidence="1" id="KW-0812">Transmembrane</keyword>
<evidence type="ECO:0000313" key="2">
    <source>
        <dbReference type="EMBL" id="MDO7881895.1"/>
    </source>
</evidence>
<evidence type="ECO:0000256" key="1">
    <source>
        <dbReference type="SAM" id="Phobius"/>
    </source>
</evidence>
<name>A0ABT9BLK9_9MICO</name>
<protein>
    <submittedName>
        <fullName evidence="2">HdeD family acid-resistance protein</fullName>
    </submittedName>
</protein>
<dbReference type="InterPro" id="IPR052712">
    <property type="entry name" value="Acid_resist_chaperone_HdeD"/>
</dbReference>
<proteinExistence type="predicted"/>
<feature type="transmembrane region" description="Helical" evidence="1">
    <location>
        <begin position="117"/>
        <end position="140"/>
    </location>
</feature>
<keyword evidence="1" id="KW-0472">Membrane</keyword>
<keyword evidence="1" id="KW-1133">Transmembrane helix</keyword>
<feature type="transmembrane region" description="Helical" evidence="1">
    <location>
        <begin position="179"/>
        <end position="202"/>
    </location>
</feature>
<dbReference type="Proteomes" id="UP001241072">
    <property type="component" value="Unassembled WGS sequence"/>
</dbReference>
<dbReference type="EMBL" id="JAUQUB010000001">
    <property type="protein sequence ID" value="MDO7881895.1"/>
    <property type="molecule type" value="Genomic_DNA"/>
</dbReference>
<dbReference type="Pfam" id="PF03729">
    <property type="entry name" value="DUF308"/>
    <property type="match status" value="2"/>
</dbReference>
<evidence type="ECO:0000313" key="3">
    <source>
        <dbReference type="Proteomes" id="UP001241072"/>
    </source>
</evidence>
<dbReference type="PANTHER" id="PTHR34989:SF1">
    <property type="entry name" value="PROTEIN HDED"/>
    <property type="match status" value="1"/>
</dbReference>
<dbReference type="PANTHER" id="PTHR34989">
    <property type="entry name" value="PROTEIN HDED"/>
    <property type="match status" value="1"/>
</dbReference>
<sequence length="217" mass="22389">MTDSSSPSSPVTDPAEEISEELSEPLAELSIGPWWWVLIRGILAVAFGVIALFSPGAALWAIAIVFGAYAIVDGITEIAHAVHVRKTLKRWGWLLFAGIVSVLAGIAALVLPGLAAAFGALFLIWTIVFYNVMHGATVIGSASGAEAKGRGWAIFAGVASIAFGVILAILTFVTPGAAILGLIFAVGIYAIVFGVMLAVAAITARASGKKNLTVQSV</sequence>